<dbReference type="GeneID" id="15013253"/>
<sequence>MATIGTRAFLATDGNWQRQYDNNGNRIDSIWVPGNNPREVNNRYLTRDRNMRAVGAAILPREIQDKIEMMALELKSDQLTAERLEYLNDEATPVNEEVEELSDYDKDVIYGHVYENFDLWFSEPEYPEWSPTLIEFLRQNDFNYDEYEITEELPSVIDGIYIGRNVIYGRYLHKFQDDDFCDDIQNLAANLGVTLHTWADIDSFCKNVYIPVALILPPILINDDPNWGMDDDEVIDLVSDDDATIIISDSDDEPM</sequence>
<evidence type="ECO:0000313" key="2">
    <source>
        <dbReference type="Proteomes" id="UP000202230"/>
    </source>
</evidence>
<protein>
    <submittedName>
        <fullName evidence="1">Uncharacterized protein</fullName>
    </submittedName>
</protein>
<dbReference type="Proteomes" id="UP000202230">
    <property type="component" value="Segment"/>
</dbReference>
<name>M4QR66_9VIRU</name>
<reference evidence="1 2" key="1">
    <citation type="submission" date="2010-09" db="EMBL/GenBank/DDBJ databases">
        <title>The Genome Sequence of Tetraselmis viridis virus S1.</title>
        <authorList>
            <consortium name="The Broad Institute Genome Sequencing Platform"/>
            <person name="Henn M.R."/>
            <person name="Bratbak G."/>
            <person name="Levin J."/>
            <person name="Malboeuf C."/>
            <person name="Casali M."/>
            <person name="Russ C."/>
            <person name="Lennon N."/>
            <person name="Chapman S.B."/>
            <person name="Erlich R."/>
            <person name="Young S.K."/>
            <person name="Yandava C."/>
            <person name="Zeng Q."/>
            <person name="Fitzgerald M.F."/>
            <person name="Alvarado L."/>
            <person name="Anderson S."/>
            <person name="Berlin A."/>
            <person name="Chen Z."/>
            <person name="Freedman E."/>
            <person name="Gellesch M."/>
            <person name="Goldberg J."/>
            <person name="Green L."/>
            <person name="Griggs A."/>
            <person name="Gujja S."/>
            <person name="Heilman E."/>
            <person name="Heiman D."/>
            <person name="Hollinger A."/>
            <person name="Howarth C."/>
            <person name="Larson L."/>
            <person name="Mehta T."/>
            <person name="Neiman D."/>
            <person name="Pearson M."/>
            <person name="Roberts A."/>
            <person name="Ryan E."/>
            <person name="Saif S."/>
            <person name="Shea T."/>
            <person name="Shenoy N."/>
            <person name="Sisk P."/>
            <person name="Stolte C."/>
            <person name="Sykes S."/>
            <person name="White J."/>
            <person name="Haas B."/>
            <person name="Nusbaum C."/>
            <person name="Birren B."/>
        </authorList>
    </citation>
    <scope>NUCLEOTIDE SEQUENCE [LARGE SCALE GENOMIC DNA]</scope>
    <source>
        <strain evidence="1 2">S1</strain>
    </source>
</reference>
<keyword evidence="2" id="KW-1185">Reference proteome</keyword>
<accession>M4QR66</accession>
<organism evidence="1 2">
    <name type="scientific">Tetraselmis viridis virus S1</name>
    <dbReference type="NCBI Taxonomy" id="756285"/>
    <lineage>
        <taxon>Viruses</taxon>
        <taxon>Varidnaviria</taxon>
        <taxon>Bamfordvirae</taxon>
        <taxon>Preplasmiviricota</taxon>
        <taxon>Polisuviricotina</taxon>
        <taxon>Aquintoviricetes</taxon>
        <taxon>Archintovirales</taxon>
        <taxon>Phypoliviridae</taxon>
        <taxon>Tetrivirus</taxon>
        <taxon>Tetrivirus crimaeaense</taxon>
    </lineage>
</organism>
<dbReference type="KEGG" id="vg:15013253"/>
<dbReference type="RefSeq" id="YP_007676609.1">
    <property type="nucleotide sequence ID" value="NC_020869.1"/>
</dbReference>
<dbReference type="EMBL" id="HQ332143">
    <property type="protein sequence ID" value="AGH30804.1"/>
    <property type="molecule type" value="Genomic_DNA"/>
</dbReference>
<evidence type="ECO:0000313" key="1">
    <source>
        <dbReference type="EMBL" id="AGH30804.1"/>
    </source>
</evidence>
<gene>
    <name evidence="1" type="ORF">TVSG_00004</name>
</gene>
<proteinExistence type="predicted"/>